<accession>A0ABP0YJT4</accession>
<evidence type="ECO:0000256" key="2">
    <source>
        <dbReference type="ARBA" id="ARBA00022737"/>
    </source>
</evidence>
<reference evidence="4 5" key="1">
    <citation type="submission" date="2024-03" db="EMBL/GenBank/DDBJ databases">
        <authorList>
            <person name="Gkanogiannis A."/>
            <person name="Becerra Lopez-Lavalle L."/>
        </authorList>
    </citation>
    <scope>NUCLEOTIDE SEQUENCE [LARGE SCALE GENOMIC DNA]</scope>
</reference>
<name>A0ABP0YJT4_9ROSI</name>
<dbReference type="Pfam" id="PF01657">
    <property type="entry name" value="Stress-antifung"/>
    <property type="match status" value="1"/>
</dbReference>
<keyword evidence="2" id="KW-0677">Repeat</keyword>
<dbReference type="CDD" id="cd23509">
    <property type="entry name" value="Gnk2-like"/>
    <property type="match status" value="1"/>
</dbReference>
<evidence type="ECO:0000313" key="5">
    <source>
        <dbReference type="Proteomes" id="UP001642487"/>
    </source>
</evidence>
<dbReference type="Proteomes" id="UP001642487">
    <property type="component" value="Chromosome 4"/>
</dbReference>
<protein>
    <recommendedName>
        <fullName evidence="3">Gnk2-homologous domain-containing protein</fullName>
    </recommendedName>
</protein>
<keyword evidence="1" id="KW-0732">Signal</keyword>
<proteinExistence type="predicted"/>
<feature type="domain" description="Gnk2-homologous" evidence="3">
    <location>
        <begin position="9"/>
        <end position="58"/>
    </location>
</feature>
<gene>
    <name evidence="4" type="ORF">CITCOLO1_LOCUS12805</name>
</gene>
<sequence>MEPPFVQHKCSDDVGNYTNSSPFKKNLDAVLNSISTNSQTDKGFYATAGEEPNRATALWRFVVVLFRWKIVEFV</sequence>
<dbReference type="Gene3D" id="3.30.430.20">
    <property type="entry name" value="Gnk2 domain, C-X8-C-X2-C motif"/>
    <property type="match status" value="1"/>
</dbReference>
<dbReference type="InterPro" id="IPR002902">
    <property type="entry name" value="GNK2"/>
</dbReference>
<evidence type="ECO:0000259" key="3">
    <source>
        <dbReference type="Pfam" id="PF01657"/>
    </source>
</evidence>
<evidence type="ECO:0000313" key="4">
    <source>
        <dbReference type="EMBL" id="CAK9320749.1"/>
    </source>
</evidence>
<dbReference type="InterPro" id="IPR038408">
    <property type="entry name" value="GNK2_sf"/>
</dbReference>
<evidence type="ECO:0000256" key="1">
    <source>
        <dbReference type="ARBA" id="ARBA00022729"/>
    </source>
</evidence>
<organism evidence="4 5">
    <name type="scientific">Citrullus colocynthis</name>
    <name type="common">colocynth</name>
    <dbReference type="NCBI Taxonomy" id="252529"/>
    <lineage>
        <taxon>Eukaryota</taxon>
        <taxon>Viridiplantae</taxon>
        <taxon>Streptophyta</taxon>
        <taxon>Embryophyta</taxon>
        <taxon>Tracheophyta</taxon>
        <taxon>Spermatophyta</taxon>
        <taxon>Magnoliopsida</taxon>
        <taxon>eudicotyledons</taxon>
        <taxon>Gunneridae</taxon>
        <taxon>Pentapetalae</taxon>
        <taxon>rosids</taxon>
        <taxon>fabids</taxon>
        <taxon>Cucurbitales</taxon>
        <taxon>Cucurbitaceae</taxon>
        <taxon>Benincaseae</taxon>
        <taxon>Citrullus</taxon>
    </lineage>
</organism>
<dbReference type="EMBL" id="OZ021738">
    <property type="protein sequence ID" value="CAK9320749.1"/>
    <property type="molecule type" value="Genomic_DNA"/>
</dbReference>
<keyword evidence="5" id="KW-1185">Reference proteome</keyword>